<dbReference type="KEGG" id="ams:AMIS_33040"/>
<gene>
    <name evidence="3" type="ordered locus">AMIS_33040</name>
</gene>
<dbReference type="PATRIC" id="fig|512565.3.peg.3301"/>
<keyword evidence="2" id="KW-1133">Transmembrane helix</keyword>
<reference evidence="3 4" key="1">
    <citation type="submission" date="2012-02" db="EMBL/GenBank/DDBJ databases">
        <title>Complete genome sequence of Actinoplanes missouriensis 431 (= NBRC 102363).</title>
        <authorList>
            <person name="Ohnishi Y."/>
            <person name="Ishikawa J."/>
            <person name="Sekine M."/>
            <person name="Hosoyama A."/>
            <person name="Harada T."/>
            <person name="Narita H."/>
            <person name="Hata T."/>
            <person name="Konno Y."/>
            <person name="Tutikane K."/>
            <person name="Fujita N."/>
            <person name="Horinouchi S."/>
            <person name="Hayakawa M."/>
        </authorList>
    </citation>
    <scope>NUCLEOTIDE SEQUENCE [LARGE SCALE GENOMIC DNA]</scope>
    <source>
        <strain evidence="4">ATCC 14538 / DSM 43046 / CBS 188.64 / JCM 3121 / NBRC 102363 / NCIMB 12654 / NRRL B-3342 / UNCC 431</strain>
    </source>
</reference>
<evidence type="ECO:0000256" key="1">
    <source>
        <dbReference type="SAM" id="MobiDB-lite"/>
    </source>
</evidence>
<sequence>MMTSPESPKSIDRIPRQRRPSSPETGPSPAGTDRVTRAARVLTEIFSPGYLVALLLAAVAWTSSRSVAQAVLVSLIAVAAASVLPMVSILRGVRRGRWTDKHVVVHAQRRVPLLIILLSTAGGMLALVAVSAPRQLLALIAAMVAALLVAVPITVFLHWGISIHALVAAGTSVALCVVFGPVLALTAPVAVAVGWARVRLGEHTVAQVLAGGLVGTCATGLLFPLLAG</sequence>
<keyword evidence="2" id="KW-0812">Transmembrane</keyword>
<proteinExistence type="predicted"/>
<feature type="transmembrane region" description="Helical" evidence="2">
    <location>
        <begin position="173"/>
        <end position="196"/>
    </location>
</feature>
<feature type="transmembrane region" description="Helical" evidence="2">
    <location>
        <begin position="111"/>
        <end position="130"/>
    </location>
</feature>
<evidence type="ECO:0000256" key="2">
    <source>
        <dbReference type="SAM" id="Phobius"/>
    </source>
</evidence>
<feature type="region of interest" description="Disordered" evidence="1">
    <location>
        <begin position="1"/>
        <end position="34"/>
    </location>
</feature>
<protein>
    <recommendedName>
        <fullName evidence="5">Phosphatidic acid phosphatase type 2/haloperoxidase domain-containing protein</fullName>
    </recommendedName>
</protein>
<dbReference type="RefSeq" id="WP_014443419.1">
    <property type="nucleotide sequence ID" value="NC_017093.1"/>
</dbReference>
<keyword evidence="2" id="KW-0472">Membrane</keyword>
<evidence type="ECO:0008006" key="5">
    <source>
        <dbReference type="Google" id="ProtNLM"/>
    </source>
</evidence>
<feature type="transmembrane region" description="Helical" evidence="2">
    <location>
        <begin position="136"/>
        <end position="161"/>
    </location>
</feature>
<keyword evidence="4" id="KW-1185">Reference proteome</keyword>
<dbReference type="STRING" id="512565.AMIS_33040"/>
<feature type="transmembrane region" description="Helical" evidence="2">
    <location>
        <begin position="67"/>
        <end position="90"/>
    </location>
</feature>
<evidence type="ECO:0000313" key="3">
    <source>
        <dbReference type="EMBL" id="BAL88524.1"/>
    </source>
</evidence>
<dbReference type="EMBL" id="AP012319">
    <property type="protein sequence ID" value="BAL88524.1"/>
    <property type="molecule type" value="Genomic_DNA"/>
</dbReference>
<accession>I0H687</accession>
<evidence type="ECO:0000313" key="4">
    <source>
        <dbReference type="Proteomes" id="UP000007882"/>
    </source>
</evidence>
<feature type="transmembrane region" description="Helical" evidence="2">
    <location>
        <begin position="41"/>
        <end position="61"/>
    </location>
</feature>
<dbReference type="AlphaFoldDB" id="I0H687"/>
<feature type="transmembrane region" description="Helical" evidence="2">
    <location>
        <begin position="208"/>
        <end position="227"/>
    </location>
</feature>
<dbReference type="Proteomes" id="UP000007882">
    <property type="component" value="Chromosome"/>
</dbReference>
<organism evidence="3 4">
    <name type="scientific">Actinoplanes missouriensis (strain ATCC 14538 / DSM 43046 / CBS 188.64 / JCM 3121 / NBRC 102363 / NCIMB 12654 / NRRL B-3342 / UNCC 431)</name>
    <dbReference type="NCBI Taxonomy" id="512565"/>
    <lineage>
        <taxon>Bacteria</taxon>
        <taxon>Bacillati</taxon>
        <taxon>Actinomycetota</taxon>
        <taxon>Actinomycetes</taxon>
        <taxon>Micromonosporales</taxon>
        <taxon>Micromonosporaceae</taxon>
        <taxon>Actinoplanes</taxon>
    </lineage>
</organism>
<dbReference type="HOGENOM" id="CLU_093776_0_1_11"/>
<name>I0H687_ACTM4</name>
<dbReference type="eggNOG" id="COG0671">
    <property type="taxonomic scope" value="Bacteria"/>
</dbReference>